<dbReference type="EMBL" id="JACHFQ010000011">
    <property type="protein sequence ID" value="MBB5227399.1"/>
    <property type="molecule type" value="Genomic_DNA"/>
</dbReference>
<gene>
    <name evidence="1" type="ORF">HNP76_002799</name>
</gene>
<reference evidence="1 2" key="1">
    <citation type="submission" date="2020-08" db="EMBL/GenBank/DDBJ databases">
        <title>Genomic Encyclopedia of Type Strains, Phase IV (KMG-IV): sequencing the most valuable type-strain genomes for metagenomic binning, comparative biology and taxonomic classification.</title>
        <authorList>
            <person name="Goeker M."/>
        </authorList>
    </citation>
    <scope>NUCLEOTIDE SEQUENCE [LARGE SCALE GENOMIC DNA]</scope>
    <source>
        <strain evidence="1 2">DSM 103462</strain>
    </source>
</reference>
<organism evidence="1 2">
    <name type="scientific">Treponema ruminis</name>
    <dbReference type="NCBI Taxonomy" id="744515"/>
    <lineage>
        <taxon>Bacteria</taxon>
        <taxon>Pseudomonadati</taxon>
        <taxon>Spirochaetota</taxon>
        <taxon>Spirochaetia</taxon>
        <taxon>Spirochaetales</taxon>
        <taxon>Treponemataceae</taxon>
        <taxon>Treponema</taxon>
    </lineage>
</organism>
<name>A0A7W8GBY7_9SPIR</name>
<comment type="caution">
    <text evidence="1">The sequence shown here is derived from an EMBL/GenBank/DDBJ whole genome shotgun (WGS) entry which is preliminary data.</text>
</comment>
<evidence type="ECO:0000313" key="2">
    <source>
        <dbReference type="Proteomes" id="UP000518887"/>
    </source>
</evidence>
<sequence>MNSFEIVGHGKTRSDETSEYIIEVSPKATVNEVLVDIVNQKSEWGRIGIKSEKEPFFGEHHFEYRFGRSEIPSKEDQAFWNSIMQKKVVAIKGSGGWSNSDYQLVLED</sequence>
<protein>
    <submittedName>
        <fullName evidence="1">Uncharacterized protein</fullName>
    </submittedName>
</protein>
<dbReference type="AlphaFoldDB" id="A0A7W8GBY7"/>
<dbReference type="Proteomes" id="UP000518887">
    <property type="component" value="Unassembled WGS sequence"/>
</dbReference>
<proteinExistence type="predicted"/>
<keyword evidence="2" id="KW-1185">Reference proteome</keyword>
<dbReference type="RefSeq" id="WP_184661600.1">
    <property type="nucleotide sequence ID" value="NZ_CP031518.1"/>
</dbReference>
<accession>A0A7W8GBY7</accession>
<evidence type="ECO:0000313" key="1">
    <source>
        <dbReference type="EMBL" id="MBB5227399.1"/>
    </source>
</evidence>